<feature type="coiled-coil region" evidence="1">
    <location>
        <begin position="1"/>
        <end position="28"/>
    </location>
</feature>
<dbReference type="EMBL" id="JAAIUW010000013">
    <property type="protein sequence ID" value="KAF7802985.1"/>
    <property type="molecule type" value="Genomic_DNA"/>
</dbReference>
<comment type="caution">
    <text evidence="3">The sequence shown here is derived from an EMBL/GenBank/DDBJ whole genome shotgun (WGS) entry which is preliminary data.</text>
</comment>
<dbReference type="OrthoDB" id="1675099at2759"/>
<feature type="compositionally biased region" description="Low complexity" evidence="2">
    <location>
        <begin position="40"/>
        <end position="53"/>
    </location>
</feature>
<reference evidence="3" key="1">
    <citation type="submission" date="2020-09" db="EMBL/GenBank/DDBJ databases">
        <title>Genome-Enabled Discovery of Anthraquinone Biosynthesis in Senna tora.</title>
        <authorList>
            <person name="Kang S.-H."/>
            <person name="Pandey R.P."/>
            <person name="Lee C.-M."/>
            <person name="Sim J.-S."/>
            <person name="Jeong J.-T."/>
            <person name="Choi B.-S."/>
            <person name="Jung M."/>
            <person name="Ginzburg D."/>
            <person name="Zhao K."/>
            <person name="Won S.Y."/>
            <person name="Oh T.-J."/>
            <person name="Yu Y."/>
            <person name="Kim N.-H."/>
            <person name="Lee O.R."/>
            <person name="Lee T.-H."/>
            <person name="Bashyal P."/>
            <person name="Kim T.-S."/>
            <person name="Lee W.-H."/>
            <person name="Kawkins C."/>
            <person name="Kim C.-K."/>
            <person name="Kim J.S."/>
            <person name="Ahn B.O."/>
            <person name="Rhee S.Y."/>
            <person name="Sohng J.K."/>
        </authorList>
    </citation>
    <scope>NUCLEOTIDE SEQUENCE</scope>
    <source>
        <tissue evidence="3">Leaf</tissue>
    </source>
</reference>
<proteinExistence type="predicted"/>
<gene>
    <name evidence="3" type="ORF">G2W53_042096</name>
</gene>
<protein>
    <submittedName>
        <fullName evidence="3">Retrovirus-related Pol polyprotein from transposon RE1</fullName>
    </submittedName>
</protein>
<evidence type="ECO:0000313" key="4">
    <source>
        <dbReference type="Proteomes" id="UP000634136"/>
    </source>
</evidence>
<feature type="region of interest" description="Disordered" evidence="2">
    <location>
        <begin position="35"/>
        <end position="102"/>
    </location>
</feature>
<evidence type="ECO:0000256" key="2">
    <source>
        <dbReference type="SAM" id="MobiDB-lite"/>
    </source>
</evidence>
<keyword evidence="4" id="KW-1185">Reference proteome</keyword>
<dbReference type="Proteomes" id="UP000634136">
    <property type="component" value="Unassembled WGS sequence"/>
</dbReference>
<evidence type="ECO:0000313" key="3">
    <source>
        <dbReference type="EMBL" id="KAF7802985.1"/>
    </source>
</evidence>
<evidence type="ECO:0000256" key="1">
    <source>
        <dbReference type="SAM" id="Coils"/>
    </source>
</evidence>
<accession>A0A834VZN3</accession>
<dbReference type="AlphaFoldDB" id="A0A834VZN3"/>
<organism evidence="3 4">
    <name type="scientific">Senna tora</name>
    <dbReference type="NCBI Taxonomy" id="362788"/>
    <lineage>
        <taxon>Eukaryota</taxon>
        <taxon>Viridiplantae</taxon>
        <taxon>Streptophyta</taxon>
        <taxon>Embryophyta</taxon>
        <taxon>Tracheophyta</taxon>
        <taxon>Spermatophyta</taxon>
        <taxon>Magnoliopsida</taxon>
        <taxon>eudicotyledons</taxon>
        <taxon>Gunneridae</taxon>
        <taxon>Pentapetalae</taxon>
        <taxon>rosids</taxon>
        <taxon>fabids</taxon>
        <taxon>Fabales</taxon>
        <taxon>Fabaceae</taxon>
        <taxon>Caesalpinioideae</taxon>
        <taxon>Cassia clade</taxon>
        <taxon>Senna</taxon>
    </lineage>
</organism>
<feature type="compositionally biased region" description="Polar residues" evidence="2">
    <location>
        <begin position="76"/>
        <end position="100"/>
    </location>
</feature>
<sequence length="147" mass="16105">MKSEENSIAKVEAMLSAQEARLETVKEAVDSVSTNIAQTKNSSQNSKGSQSFGASTSNGPKPQLFGRGSSFRAASLPQSQNQFPRGNQNPQIEANFTTPETLFDPSWFPDTSATNHMTNDLTNLQDTQKYLKVKVDNGLYVFNDLPL</sequence>
<keyword evidence="1" id="KW-0175">Coiled coil</keyword>
<name>A0A834VZN3_9FABA</name>